<reference evidence="2" key="1">
    <citation type="submission" date="2020-07" db="EMBL/GenBank/DDBJ databases">
        <title>Huge and variable diversity of episymbiotic CPR bacteria and DPANN archaea in groundwater ecosystems.</title>
        <authorList>
            <person name="He C.Y."/>
            <person name="Keren R."/>
            <person name="Whittaker M."/>
            <person name="Farag I.F."/>
            <person name="Doudna J."/>
            <person name="Cate J.H.D."/>
            <person name="Banfield J.F."/>
        </authorList>
    </citation>
    <scope>NUCLEOTIDE SEQUENCE</scope>
    <source>
        <strain evidence="2">NC_groundwater_763_Ag_S-0.2um_68_21</strain>
    </source>
</reference>
<dbReference type="Proteomes" id="UP000782312">
    <property type="component" value="Unassembled WGS sequence"/>
</dbReference>
<evidence type="ECO:0000313" key="2">
    <source>
        <dbReference type="EMBL" id="MBI3128712.1"/>
    </source>
</evidence>
<dbReference type="GO" id="GO:0051920">
    <property type="term" value="F:peroxiredoxin activity"/>
    <property type="evidence" value="ECO:0007669"/>
    <property type="project" value="InterPro"/>
</dbReference>
<protein>
    <submittedName>
        <fullName evidence="2">Carboxymuconolactone decarboxylase family protein</fullName>
    </submittedName>
</protein>
<name>A0A932MPJ8_UNCTE</name>
<dbReference type="PANTHER" id="PTHR34846">
    <property type="entry name" value="4-CARBOXYMUCONOLACTONE DECARBOXYLASE FAMILY PROTEIN (AFU_ORTHOLOGUE AFUA_6G11590)"/>
    <property type="match status" value="1"/>
</dbReference>
<dbReference type="Gene3D" id="1.20.1290.10">
    <property type="entry name" value="AhpD-like"/>
    <property type="match status" value="1"/>
</dbReference>
<evidence type="ECO:0000259" key="1">
    <source>
        <dbReference type="Pfam" id="PF02627"/>
    </source>
</evidence>
<dbReference type="PANTHER" id="PTHR34846:SF10">
    <property type="entry name" value="CYTOPLASMIC PROTEIN"/>
    <property type="match status" value="1"/>
</dbReference>
<dbReference type="Pfam" id="PF02627">
    <property type="entry name" value="CMD"/>
    <property type="match status" value="1"/>
</dbReference>
<proteinExistence type="predicted"/>
<dbReference type="EMBL" id="JACPUR010000035">
    <property type="protein sequence ID" value="MBI3128712.1"/>
    <property type="molecule type" value="Genomic_DNA"/>
</dbReference>
<feature type="domain" description="Carboxymuconolactone decarboxylase-like" evidence="1">
    <location>
        <begin position="41"/>
        <end position="123"/>
    </location>
</feature>
<dbReference type="InterPro" id="IPR003779">
    <property type="entry name" value="CMD-like"/>
</dbReference>
<dbReference type="SUPFAM" id="SSF69118">
    <property type="entry name" value="AhpD-like"/>
    <property type="match status" value="1"/>
</dbReference>
<evidence type="ECO:0000313" key="3">
    <source>
        <dbReference type="Proteomes" id="UP000782312"/>
    </source>
</evidence>
<dbReference type="InterPro" id="IPR004675">
    <property type="entry name" value="AhpD_core"/>
</dbReference>
<sequence length="170" mass="18145">MARVSLIQPAGAEGAAKRVMEGLQKQFGAVIDPVKALAHRPELLRAVLSLTAVADGPGEIDPGFKEVLNVRASVLNGCHFCTQMHSNMARMHKVPAAKIEGAKEGSASAAFDEKEKAALRLCEESTKDVKIPDASFEAVRAHYSEAAVVELLGVIAVINMWNRLIVGLGF</sequence>
<gene>
    <name evidence="2" type="ORF">HYZ11_14000</name>
</gene>
<accession>A0A932MPJ8</accession>
<dbReference type="NCBIfam" id="TIGR00778">
    <property type="entry name" value="ahpD_dom"/>
    <property type="match status" value="1"/>
</dbReference>
<organism evidence="2 3">
    <name type="scientific">Tectimicrobiota bacterium</name>
    <dbReference type="NCBI Taxonomy" id="2528274"/>
    <lineage>
        <taxon>Bacteria</taxon>
        <taxon>Pseudomonadati</taxon>
        <taxon>Nitrospinota/Tectimicrobiota group</taxon>
        <taxon>Candidatus Tectimicrobiota</taxon>
    </lineage>
</organism>
<dbReference type="AlphaFoldDB" id="A0A932MPJ8"/>
<comment type="caution">
    <text evidence="2">The sequence shown here is derived from an EMBL/GenBank/DDBJ whole genome shotgun (WGS) entry which is preliminary data.</text>
</comment>
<dbReference type="InterPro" id="IPR029032">
    <property type="entry name" value="AhpD-like"/>
</dbReference>